<feature type="transmembrane region" description="Helical" evidence="7">
    <location>
        <begin position="576"/>
        <end position="605"/>
    </location>
</feature>
<dbReference type="Pfam" id="PF00924">
    <property type="entry name" value="MS_channel_2nd"/>
    <property type="match status" value="1"/>
</dbReference>
<feature type="transmembrane region" description="Helical" evidence="7">
    <location>
        <begin position="198"/>
        <end position="219"/>
    </location>
</feature>
<feature type="transmembrane region" description="Helical" evidence="7">
    <location>
        <begin position="419"/>
        <end position="437"/>
    </location>
</feature>
<dbReference type="SUPFAM" id="SSF82861">
    <property type="entry name" value="Mechanosensitive channel protein MscS (YggB), transmembrane region"/>
    <property type="match status" value="1"/>
</dbReference>
<evidence type="ECO:0000259" key="11">
    <source>
        <dbReference type="Pfam" id="PF21082"/>
    </source>
</evidence>
<dbReference type="Pfam" id="PF21082">
    <property type="entry name" value="MS_channel_3rd"/>
    <property type="match status" value="1"/>
</dbReference>
<dbReference type="PROSITE" id="PS01246">
    <property type="entry name" value="UPF0003"/>
    <property type="match status" value="1"/>
</dbReference>
<evidence type="ECO:0000256" key="6">
    <source>
        <dbReference type="ARBA" id="ARBA00023136"/>
    </source>
</evidence>
<evidence type="ECO:0000259" key="9">
    <source>
        <dbReference type="Pfam" id="PF00924"/>
    </source>
</evidence>
<dbReference type="GO" id="GO:0005886">
    <property type="term" value="C:plasma membrane"/>
    <property type="evidence" value="ECO:0007669"/>
    <property type="project" value="UniProtKB-SubCell"/>
</dbReference>
<feature type="signal peptide" evidence="8">
    <location>
        <begin position="1"/>
        <end position="21"/>
    </location>
</feature>
<keyword evidence="3" id="KW-1003">Cell membrane</keyword>
<evidence type="ECO:0000256" key="3">
    <source>
        <dbReference type="ARBA" id="ARBA00022475"/>
    </source>
</evidence>
<dbReference type="Proteomes" id="UP000028680">
    <property type="component" value="Chromosome"/>
</dbReference>
<dbReference type="InterPro" id="IPR006686">
    <property type="entry name" value="MscS_channel_CS"/>
</dbReference>
<evidence type="ECO:0000256" key="7">
    <source>
        <dbReference type="SAM" id="Phobius"/>
    </source>
</evidence>
<gene>
    <name evidence="12" type="primary">mscS</name>
    <name evidence="12" type="ORF">RCA23_c10870</name>
</gene>
<dbReference type="Pfam" id="PF12607">
    <property type="entry name" value="DUF3772"/>
    <property type="match status" value="1"/>
</dbReference>
<dbReference type="InterPro" id="IPR023408">
    <property type="entry name" value="MscS_beta-dom_sf"/>
</dbReference>
<evidence type="ECO:0000256" key="5">
    <source>
        <dbReference type="ARBA" id="ARBA00022989"/>
    </source>
</evidence>
<dbReference type="InterPro" id="IPR049278">
    <property type="entry name" value="MS_channel_C"/>
</dbReference>
<dbReference type="InterPro" id="IPR011066">
    <property type="entry name" value="MscS_channel_C_sf"/>
</dbReference>
<evidence type="ECO:0000256" key="4">
    <source>
        <dbReference type="ARBA" id="ARBA00022692"/>
    </source>
</evidence>
<dbReference type="InterPro" id="IPR010920">
    <property type="entry name" value="LSM_dom_sf"/>
</dbReference>
<evidence type="ECO:0000313" key="13">
    <source>
        <dbReference type="Proteomes" id="UP000028680"/>
    </source>
</evidence>
<dbReference type="PANTHER" id="PTHR30347:SF1">
    <property type="entry name" value="MECHANOSENSITIVE CHANNEL MSCK"/>
    <property type="match status" value="1"/>
</dbReference>
<dbReference type="Gene3D" id="3.30.70.100">
    <property type="match status" value="1"/>
</dbReference>
<feature type="transmembrane region" description="Helical" evidence="7">
    <location>
        <begin position="501"/>
        <end position="526"/>
    </location>
</feature>
<feature type="chain" id="PRO_5042855313" evidence="8">
    <location>
        <begin position="22"/>
        <end position="772"/>
    </location>
</feature>
<evidence type="ECO:0000256" key="1">
    <source>
        <dbReference type="ARBA" id="ARBA00004651"/>
    </source>
</evidence>
<keyword evidence="5 7" id="KW-1133">Transmembrane helix</keyword>
<dbReference type="Gene3D" id="1.10.287.1260">
    <property type="match status" value="1"/>
</dbReference>
<feature type="transmembrane region" description="Helical" evidence="7">
    <location>
        <begin position="547"/>
        <end position="570"/>
    </location>
</feature>
<evidence type="ECO:0000313" key="12">
    <source>
        <dbReference type="EMBL" id="AII86638.1"/>
    </source>
</evidence>
<keyword evidence="13" id="KW-1185">Reference proteome</keyword>
<organism evidence="12 13">
    <name type="scientific">Planktomarina temperata RCA23</name>
    <dbReference type="NCBI Taxonomy" id="666509"/>
    <lineage>
        <taxon>Bacteria</taxon>
        <taxon>Pseudomonadati</taxon>
        <taxon>Pseudomonadota</taxon>
        <taxon>Alphaproteobacteria</taxon>
        <taxon>Rhodobacterales</taxon>
        <taxon>Paracoccaceae</taxon>
        <taxon>Planktomarina</taxon>
    </lineage>
</organism>
<keyword evidence="6 7" id="KW-0472">Membrane</keyword>
<feature type="transmembrane region" description="Helical" evidence="7">
    <location>
        <begin position="390"/>
        <end position="413"/>
    </location>
</feature>
<feature type="domain" description="Mechanosensitive ion channel MscS" evidence="9">
    <location>
        <begin position="592"/>
        <end position="659"/>
    </location>
</feature>
<dbReference type="InterPro" id="IPR052702">
    <property type="entry name" value="MscS-like_channel"/>
</dbReference>
<evidence type="ECO:0000256" key="8">
    <source>
        <dbReference type="SAM" id="SignalP"/>
    </source>
</evidence>
<dbReference type="EMBL" id="CP003984">
    <property type="protein sequence ID" value="AII86638.1"/>
    <property type="molecule type" value="Genomic_DNA"/>
</dbReference>
<evidence type="ECO:0000256" key="2">
    <source>
        <dbReference type="ARBA" id="ARBA00008017"/>
    </source>
</evidence>
<dbReference type="SUPFAM" id="SSF82689">
    <property type="entry name" value="Mechanosensitive channel protein MscS (YggB), C-terminal domain"/>
    <property type="match status" value="1"/>
</dbReference>
<protein>
    <submittedName>
        <fullName evidence="12">Mechanosensitive ion channel protein MscS</fullName>
    </submittedName>
</protein>
<comment type="subcellular location">
    <subcellularLocation>
        <location evidence="1">Cell membrane</location>
        <topology evidence="1">Multi-pass membrane protein</topology>
    </subcellularLocation>
</comment>
<name>A0AAN0RI62_9RHOB</name>
<dbReference type="InterPro" id="IPR022249">
    <property type="entry name" value="DUF3772"/>
</dbReference>
<dbReference type="Gene3D" id="2.30.30.60">
    <property type="match status" value="1"/>
</dbReference>
<feature type="transmembrane region" description="Helical" evidence="7">
    <location>
        <begin position="348"/>
        <end position="370"/>
    </location>
</feature>
<feature type="transmembrane region" description="Helical" evidence="7">
    <location>
        <begin position="240"/>
        <end position="261"/>
    </location>
</feature>
<feature type="transmembrane region" description="Helical" evidence="7">
    <location>
        <begin position="318"/>
        <end position="336"/>
    </location>
</feature>
<feature type="domain" description="DUF3772" evidence="10">
    <location>
        <begin position="122"/>
        <end position="179"/>
    </location>
</feature>
<dbReference type="InterPro" id="IPR011014">
    <property type="entry name" value="MscS_channel_TM-2"/>
</dbReference>
<accession>A0AAN0RI62</accession>
<evidence type="ECO:0000259" key="10">
    <source>
        <dbReference type="Pfam" id="PF12607"/>
    </source>
</evidence>
<dbReference type="AlphaFoldDB" id="A0AAN0RI62"/>
<feature type="transmembrane region" description="Helical" evidence="7">
    <location>
        <begin position="458"/>
        <end position="481"/>
    </location>
</feature>
<feature type="domain" description="Mechanosensitive ion channel MscS C-terminal" evidence="11">
    <location>
        <begin position="667"/>
        <end position="749"/>
    </location>
</feature>
<dbReference type="GO" id="GO:0008381">
    <property type="term" value="F:mechanosensitive monoatomic ion channel activity"/>
    <property type="evidence" value="ECO:0007669"/>
    <property type="project" value="UniProtKB-ARBA"/>
</dbReference>
<reference evidence="12 13" key="1">
    <citation type="journal article" date="2014" name="ISME J.">
        <title>Adaptation of an abundant Roseobacter RCA organism to pelagic systems revealed by genomic and transcriptomic analyses.</title>
        <authorList>
            <person name="Voget S."/>
            <person name="Wemheuer B."/>
            <person name="Brinkhoff T."/>
            <person name="Vollmers J."/>
            <person name="Dietrich S."/>
            <person name="Giebel H.A."/>
            <person name="Beardsley C."/>
            <person name="Sardemann C."/>
            <person name="Bakenhus I."/>
            <person name="Billerbeck S."/>
            <person name="Daniel R."/>
            <person name="Simon M."/>
        </authorList>
    </citation>
    <scope>NUCLEOTIDE SEQUENCE [LARGE SCALE GENOMIC DNA]</scope>
    <source>
        <strain evidence="12 13">RCA23</strain>
    </source>
</reference>
<sequence length="772" mass="82833">MNLSKFFLIVWLGLWATLASAQTSAQVTPDYSRWAATANMAQDTLEAGTANEAFLTKLREQLALRRSEFLEVQNSSPARLAILEEQLAALGPVPESGTELAEIAERRASLAQDIEAINAPRIRAREAYKQADGLIREIDAALSAKQTENLLKLGPSPIDLRLWPEAVLQITEKLQSLVGNVSTAWNTPVVRDKARDQLPLIVTLLLAAGLLLTQGRRWLARALRRLSRSEDAFGVDLARYLLGLGQLVNVMLCVFLLSRAWSVSRLYDLDLSVLLQAATWIFAPLFISRWLATQLCPIDETSRSALALPGGSGLQARLLIRWLGVVISAMILMGYLSDMGDFSSGTEAVIVFVLVSIAGVGTLRLGGLLWRQSHGPQAATGAEQVPHRIVVRLGQGLAVVAAICIALAVIGYSYLAIELLMSILLSTGLLGILFVTFEAVRNAFAMLSSDRSAGHDSLAAVVVNAGLIVAFLPVFALIGGVRTSELTELWASFKSGVTLGGVQLSPGVVLQLIVVFVIGLLLTRLIQRTLKTRILAKTKIDAGGQNAIVSGIGYFGIFLAAVVAITSAGLDLSSLAIVAGALSVGIGFGLQNIVSNFVSGIILLIERPISVGDWIEVGGNMGIVRKISVRSTSIQTFDRTDVIVPNADLVSGTVTNYTHGSSVGRIIVPIGVAYGNDTRKIEELLLPLAEQHPLVLKDPAPSVVFQGFGADSLNFEIRALLADINYGLTVRSELNHQVYEVLTANGIEIPFGQRDIWIRNPEALGAVRSEPS</sequence>
<dbReference type="InterPro" id="IPR006685">
    <property type="entry name" value="MscS_channel_2nd"/>
</dbReference>
<proteinExistence type="inferred from homology"/>
<feature type="transmembrane region" description="Helical" evidence="7">
    <location>
        <begin position="273"/>
        <end position="292"/>
    </location>
</feature>
<comment type="similarity">
    <text evidence="2">Belongs to the MscS (TC 1.A.23) family.</text>
</comment>
<keyword evidence="8" id="KW-0732">Signal</keyword>
<dbReference type="KEGG" id="ptp:RCA23_c10870"/>
<dbReference type="SUPFAM" id="SSF50182">
    <property type="entry name" value="Sm-like ribonucleoproteins"/>
    <property type="match status" value="1"/>
</dbReference>
<dbReference type="PANTHER" id="PTHR30347">
    <property type="entry name" value="POTASSIUM CHANNEL RELATED"/>
    <property type="match status" value="1"/>
</dbReference>
<keyword evidence="4 7" id="KW-0812">Transmembrane</keyword>